<proteinExistence type="predicted"/>
<protein>
    <submittedName>
        <fullName evidence="1">Cell wall-binding repeat-containing protein</fullName>
    </submittedName>
</protein>
<name>A0A3M8B3B9_9BACL</name>
<dbReference type="EMBL" id="RHHS01000020">
    <property type="protein sequence ID" value="RNB57938.1"/>
    <property type="molecule type" value="Genomic_DNA"/>
</dbReference>
<evidence type="ECO:0000313" key="2">
    <source>
        <dbReference type="Proteomes" id="UP000268829"/>
    </source>
</evidence>
<sequence>MRNSLWVSTHMMLGEVTEMFSGNTTDTTRVWGEDVFSVMLNAFQMAYPGFPTAKVPWKPNAITMVPSSHFPFAFTSASLVHDPNNAPVMLVPERLTEEIKNEILRLSPEGKNVPAQIFLVGPVSQYFEREVQTIGFSTIRIGNQDPYSTSVEASQFRLTYPPPSEQGRKNAFLLSGETFEESMFVPNYAMHQGIPVLLTEKDRIPTPVQQFIYSRPKINIYIVGSEATISHEVERTLHRLTDGKVVRISGTSSFDISVQFSQFFDAETRVGWNRNEKGRGDAFSFVNRRDWRLAIISGLFSHLGKHAPLLITRSGRLPKEIKDYLLSLRPPIRRPPQPPFMHGFVFGNFDSIAYPTQIEIEESIVFPQG</sequence>
<keyword evidence="2" id="KW-1185">Reference proteome</keyword>
<dbReference type="AlphaFoldDB" id="A0A3M8B3B9"/>
<organism evidence="1 2">
    <name type="scientific">Brevibacillus gelatini</name>
    <dbReference type="NCBI Taxonomy" id="1655277"/>
    <lineage>
        <taxon>Bacteria</taxon>
        <taxon>Bacillati</taxon>
        <taxon>Bacillota</taxon>
        <taxon>Bacilli</taxon>
        <taxon>Bacillales</taxon>
        <taxon>Paenibacillaceae</taxon>
        <taxon>Brevibacillus</taxon>
    </lineage>
</organism>
<evidence type="ECO:0000313" key="1">
    <source>
        <dbReference type="EMBL" id="RNB57938.1"/>
    </source>
</evidence>
<dbReference type="Pfam" id="PF04122">
    <property type="entry name" value="CW_binding_2"/>
    <property type="match status" value="1"/>
</dbReference>
<dbReference type="Proteomes" id="UP000268829">
    <property type="component" value="Unassembled WGS sequence"/>
</dbReference>
<accession>A0A3M8B3B9</accession>
<dbReference type="InterPro" id="IPR007253">
    <property type="entry name" value="Cell_wall-bd_2"/>
</dbReference>
<reference evidence="1 2" key="1">
    <citation type="submission" date="2018-10" db="EMBL/GenBank/DDBJ databases">
        <title>Phylogenomics of Brevibacillus.</title>
        <authorList>
            <person name="Dunlap C."/>
        </authorList>
    </citation>
    <scope>NUCLEOTIDE SEQUENCE [LARGE SCALE GENOMIC DNA]</scope>
    <source>
        <strain evidence="1 2">DSM 100115</strain>
    </source>
</reference>
<comment type="caution">
    <text evidence="1">The sequence shown here is derived from an EMBL/GenBank/DDBJ whole genome shotgun (WGS) entry which is preliminary data.</text>
</comment>
<gene>
    <name evidence="1" type="ORF">EDM57_09505</name>
</gene>
<dbReference type="OrthoDB" id="1399160at2"/>